<accession>A0ACA9NQX9</accession>
<evidence type="ECO:0000313" key="1">
    <source>
        <dbReference type="EMBL" id="CAG8671569.1"/>
    </source>
</evidence>
<name>A0ACA9NQX9_9GLOM</name>
<keyword evidence="2" id="KW-1185">Reference proteome</keyword>
<organism evidence="1 2">
    <name type="scientific">Acaulospora colombiana</name>
    <dbReference type="NCBI Taxonomy" id="27376"/>
    <lineage>
        <taxon>Eukaryota</taxon>
        <taxon>Fungi</taxon>
        <taxon>Fungi incertae sedis</taxon>
        <taxon>Mucoromycota</taxon>
        <taxon>Glomeromycotina</taxon>
        <taxon>Glomeromycetes</taxon>
        <taxon>Diversisporales</taxon>
        <taxon>Acaulosporaceae</taxon>
        <taxon>Acaulospora</taxon>
    </lineage>
</organism>
<sequence length="278" mass="31826">MVLSWDECYWAADYVLDALAEIGETWSCLVGGMAAKLHGVDRIVKDLDIAILRPDMSEEEIQDALIDYDSDRFYLERPRNRTAEFFKLMYRIPNSTHVIKVDLLLSSHPDLEIPWSFHRNHFVEINGLQVAPLYFVLYHKLLGWEIRINSYQLWKQYQANDKDYPDIISLCDILYRAGESKSLQFDISVSRKQAHSGGYSQSTSTPSVASRTSNVYRGGFISTGHWINSIEPRDNYCTMRAIWLTHNERGETGISRGVNEVIQMASEGLGIQKVGHGE</sequence>
<dbReference type="Proteomes" id="UP000789525">
    <property type="component" value="Unassembled WGS sequence"/>
</dbReference>
<evidence type="ECO:0000313" key="2">
    <source>
        <dbReference type="Proteomes" id="UP000789525"/>
    </source>
</evidence>
<proteinExistence type="predicted"/>
<comment type="caution">
    <text evidence="1">The sequence shown here is derived from an EMBL/GenBank/DDBJ whole genome shotgun (WGS) entry which is preliminary data.</text>
</comment>
<gene>
    <name evidence="1" type="ORF">ACOLOM_LOCUS8973</name>
</gene>
<protein>
    <submittedName>
        <fullName evidence="1">16461_t:CDS:1</fullName>
    </submittedName>
</protein>
<dbReference type="EMBL" id="CAJVPT010024677">
    <property type="protein sequence ID" value="CAG8671569.1"/>
    <property type="molecule type" value="Genomic_DNA"/>
</dbReference>
<reference evidence="1" key="1">
    <citation type="submission" date="2021-06" db="EMBL/GenBank/DDBJ databases">
        <authorList>
            <person name="Kallberg Y."/>
            <person name="Tangrot J."/>
            <person name="Rosling A."/>
        </authorList>
    </citation>
    <scope>NUCLEOTIDE SEQUENCE</scope>
    <source>
        <strain evidence="1">CL356</strain>
    </source>
</reference>